<dbReference type="InterPro" id="IPR050266">
    <property type="entry name" value="AB_hydrolase_sf"/>
</dbReference>
<dbReference type="PANTHER" id="PTHR43798:SF33">
    <property type="entry name" value="HYDROLASE, PUTATIVE (AFU_ORTHOLOGUE AFUA_2G14860)-RELATED"/>
    <property type="match status" value="1"/>
</dbReference>
<organism evidence="2 3">
    <name type="scientific">Sessilibacter corallicola</name>
    <dbReference type="NCBI Taxonomy" id="2904075"/>
    <lineage>
        <taxon>Bacteria</taxon>
        <taxon>Pseudomonadati</taxon>
        <taxon>Pseudomonadota</taxon>
        <taxon>Gammaproteobacteria</taxon>
        <taxon>Cellvibrionales</taxon>
        <taxon>Cellvibrionaceae</taxon>
        <taxon>Sessilibacter</taxon>
    </lineage>
</organism>
<dbReference type="PANTHER" id="PTHR43798">
    <property type="entry name" value="MONOACYLGLYCEROL LIPASE"/>
    <property type="match status" value="1"/>
</dbReference>
<accession>A0ABQ0A5Z2</accession>
<protein>
    <recommendedName>
        <fullName evidence="1">Serine aminopeptidase S33 domain-containing protein</fullName>
    </recommendedName>
</protein>
<dbReference type="RefSeq" id="WP_353301791.1">
    <property type="nucleotide sequence ID" value="NZ_BAABWN010000002.1"/>
</dbReference>
<dbReference type="Pfam" id="PF12146">
    <property type="entry name" value="Hydrolase_4"/>
    <property type="match status" value="1"/>
</dbReference>
<dbReference type="Proteomes" id="UP001465153">
    <property type="component" value="Unassembled WGS sequence"/>
</dbReference>
<evidence type="ECO:0000313" key="2">
    <source>
        <dbReference type="EMBL" id="GAA6167051.1"/>
    </source>
</evidence>
<dbReference type="PROSITE" id="PS51257">
    <property type="entry name" value="PROKAR_LIPOPROTEIN"/>
    <property type="match status" value="1"/>
</dbReference>
<evidence type="ECO:0000313" key="3">
    <source>
        <dbReference type="Proteomes" id="UP001465153"/>
    </source>
</evidence>
<gene>
    <name evidence="2" type="ORF">NBRC116591_08610</name>
</gene>
<dbReference type="Gene3D" id="3.40.50.1820">
    <property type="entry name" value="alpha/beta hydrolase"/>
    <property type="match status" value="1"/>
</dbReference>
<reference evidence="2 3" key="1">
    <citation type="submission" date="2024-04" db="EMBL/GenBank/DDBJ databases">
        <title>Draft genome sequence of Sessilibacter corallicola NBRC 116591.</title>
        <authorList>
            <person name="Miyakawa T."/>
            <person name="Kusuya Y."/>
            <person name="Miura T."/>
        </authorList>
    </citation>
    <scope>NUCLEOTIDE SEQUENCE [LARGE SCALE GENOMIC DNA]</scope>
    <source>
        <strain evidence="2 3">KU-00831-HH</strain>
    </source>
</reference>
<name>A0ABQ0A5Z2_9GAMM</name>
<dbReference type="EMBL" id="BAABWN010000002">
    <property type="protein sequence ID" value="GAA6167051.1"/>
    <property type="molecule type" value="Genomic_DNA"/>
</dbReference>
<proteinExistence type="predicted"/>
<dbReference type="InterPro" id="IPR022742">
    <property type="entry name" value="Hydrolase_4"/>
</dbReference>
<evidence type="ECO:0000259" key="1">
    <source>
        <dbReference type="Pfam" id="PF12146"/>
    </source>
</evidence>
<dbReference type="InterPro" id="IPR029058">
    <property type="entry name" value="AB_hydrolase_fold"/>
</dbReference>
<dbReference type="SUPFAM" id="SSF53474">
    <property type="entry name" value="alpha/beta-Hydrolases"/>
    <property type="match status" value="1"/>
</dbReference>
<keyword evidence="3" id="KW-1185">Reference proteome</keyword>
<sequence length="300" mass="34029">MIRTLLRKSRLITLIAIVAVVIAGCAAQTQLNRHFEFMKTLEENEKLEPHVMTVNDDFELYYRRVGEPKRAVVVWIHGTPGAWNDIGKLMVKEDFTDSTLFVSIDRPGWGRSQYIDNPRLVTDFTQIAELIRPLLHELREEAPDVPLILAGHSWGGSVVPGVAKEFPDCVDGLAIFAAGLDPDLTKPRWYNRFAKTYLGKRILGKSMLDANVEMYALSPEMEELLPHWQNIELPTVVVQGMKDPLVSPRNAEFAEEVLNPENSHVLKIEKQDHFLHINGVDLIERCLLAVADNELQNCRT</sequence>
<feature type="domain" description="Serine aminopeptidase S33" evidence="1">
    <location>
        <begin position="68"/>
        <end position="206"/>
    </location>
</feature>
<comment type="caution">
    <text evidence="2">The sequence shown here is derived from an EMBL/GenBank/DDBJ whole genome shotgun (WGS) entry which is preliminary data.</text>
</comment>